<proteinExistence type="predicted"/>
<dbReference type="EMBL" id="CM016559">
    <property type="protein sequence ID" value="TKW02110.1"/>
    <property type="molecule type" value="Genomic_DNA"/>
</dbReference>
<dbReference type="SUPFAM" id="SSF81383">
    <property type="entry name" value="F-box domain"/>
    <property type="match status" value="1"/>
</dbReference>
<dbReference type="CDD" id="cd22160">
    <property type="entry name" value="F-box_AtFBL13-like"/>
    <property type="match status" value="1"/>
</dbReference>
<dbReference type="InterPro" id="IPR053781">
    <property type="entry name" value="F-box_AtFBL13-like"/>
</dbReference>
<gene>
    <name evidence="1" type="ORF">SEVIR_8G223500v2</name>
</gene>
<dbReference type="PANTHER" id="PTHR32141:SF26">
    <property type="entry name" value="OS08G0328600 PROTEIN"/>
    <property type="match status" value="1"/>
</dbReference>
<protein>
    <recommendedName>
        <fullName evidence="3">F-box domain-containing protein</fullName>
    </recommendedName>
</protein>
<dbReference type="PANTHER" id="PTHR32141">
    <property type="match status" value="1"/>
</dbReference>
<evidence type="ECO:0000313" key="2">
    <source>
        <dbReference type="Proteomes" id="UP000298652"/>
    </source>
</evidence>
<dbReference type="Proteomes" id="UP000298652">
    <property type="component" value="Chromosome 8"/>
</dbReference>
<accession>A0A4U6TIC4</accession>
<organism evidence="1 2">
    <name type="scientific">Setaria viridis</name>
    <name type="common">Green bristlegrass</name>
    <name type="synonym">Setaria italica subsp. viridis</name>
    <dbReference type="NCBI Taxonomy" id="4556"/>
    <lineage>
        <taxon>Eukaryota</taxon>
        <taxon>Viridiplantae</taxon>
        <taxon>Streptophyta</taxon>
        <taxon>Embryophyta</taxon>
        <taxon>Tracheophyta</taxon>
        <taxon>Spermatophyta</taxon>
        <taxon>Magnoliopsida</taxon>
        <taxon>Liliopsida</taxon>
        <taxon>Poales</taxon>
        <taxon>Poaceae</taxon>
        <taxon>PACMAD clade</taxon>
        <taxon>Panicoideae</taxon>
        <taxon>Panicodae</taxon>
        <taxon>Paniceae</taxon>
        <taxon>Cenchrinae</taxon>
        <taxon>Setaria</taxon>
    </lineage>
</organism>
<evidence type="ECO:0000313" key="1">
    <source>
        <dbReference type="EMBL" id="TKW02110.1"/>
    </source>
</evidence>
<dbReference type="OMA" id="RCESAMP"/>
<dbReference type="AlphaFoldDB" id="A0A4U6TIC4"/>
<evidence type="ECO:0008006" key="3">
    <source>
        <dbReference type="Google" id="ProtNLM"/>
    </source>
</evidence>
<name>A0A4U6TIC4_SETVI</name>
<dbReference type="InterPro" id="IPR055302">
    <property type="entry name" value="F-box_dom-containing"/>
</dbReference>
<dbReference type="InterPro" id="IPR036047">
    <property type="entry name" value="F-box-like_dom_sf"/>
</dbReference>
<sequence length="249" mass="27044">MASTTAASCRCLSDLPDELLQHILGFVPSREAASTAVPRRWRGLWPMPAGAVNLDTRSSGGEHQAFFRGADAAIAAHGGSVRRLAVHIEDDDGPDSIQDFMSGSSWGKGCHCVNDVLRLPAIRAVEELSIGASYSNLPAAVAANQRCESAMPDDDEGLYDLSMDSIPSEALRVLRITNCSDHYTSNNFHRRGPPPATAFQCLEVLQLRRCTVSLESLQDMIVATLVLLNCGHQEGVVIELDVPRMQQFR</sequence>
<reference evidence="1" key="1">
    <citation type="submission" date="2019-03" db="EMBL/GenBank/DDBJ databases">
        <title>WGS assembly of Setaria viridis.</title>
        <authorList>
            <person name="Huang P."/>
            <person name="Jenkins J."/>
            <person name="Grimwood J."/>
            <person name="Barry K."/>
            <person name="Healey A."/>
            <person name="Mamidi S."/>
            <person name="Sreedasyam A."/>
            <person name="Shu S."/>
            <person name="Feldman M."/>
            <person name="Wu J."/>
            <person name="Yu Y."/>
            <person name="Chen C."/>
            <person name="Johnson J."/>
            <person name="Rokhsar D."/>
            <person name="Baxter I."/>
            <person name="Schmutz J."/>
            <person name="Brutnell T."/>
            <person name="Kellogg E."/>
        </authorList>
    </citation>
    <scope>NUCLEOTIDE SEQUENCE [LARGE SCALE GENOMIC DNA]</scope>
</reference>
<dbReference type="Gramene" id="TKW02110">
    <property type="protein sequence ID" value="TKW02110"/>
    <property type="gene ID" value="SEVIR_8G223500v2"/>
</dbReference>
<keyword evidence="2" id="KW-1185">Reference proteome</keyword>